<evidence type="ECO:0000256" key="3">
    <source>
        <dbReference type="ARBA" id="ARBA00022801"/>
    </source>
</evidence>
<reference evidence="11" key="1">
    <citation type="submission" date="2017-11" db="EMBL/GenBank/DDBJ databases">
        <title>The sensing device of the deep-sea amphipod.</title>
        <authorList>
            <person name="Kobayashi H."/>
            <person name="Nagahama T."/>
            <person name="Arai W."/>
            <person name="Sasagawa Y."/>
            <person name="Umeda M."/>
            <person name="Hayashi T."/>
            <person name="Nikaido I."/>
            <person name="Watanabe H."/>
            <person name="Oguri K."/>
            <person name="Kitazato H."/>
            <person name="Fujioka K."/>
            <person name="Kido Y."/>
            <person name="Takami H."/>
        </authorList>
    </citation>
    <scope>NUCLEOTIDE SEQUENCE</scope>
    <source>
        <tissue evidence="11">Whole body</tissue>
    </source>
</reference>
<sequence>MDAGSSLRAPDWSRIELITFQKDFYTQHPEVAAMSEAQVAQMRASLEMTVVGRDVPKPVATFEQANFPDYILEEVAKAGFTKPTPIQCQGWPMAMSGHDVIGIAQTGSGKTLAFILPAIVHINAQPLLQRGDGPIVLILCPTRELANQTQQEVNKFGHSSRIKNTCVYGGVPKAKQAGDLSRGVEIVIATPGRLLDFLESGTTNLQRVTYLVLDEGDRMLDMGFEPQIRKIVSQIRPDRQTLLWSATWPKEVVQMSRTFLKDPIQVNIGSLQTSATHNVIQHILLIEPREKMAKFFDLLKQVMPQGERCLVFVATKRLADQLTRSLRQEGWPALAIHGDKSQNERDWVLEQFKTGKSPLMVATDVASRGLDVKHIRAVINYDFPNNVEDYVHRIGRTGRAEEHGTAYSFFTYEDAKKARDLIAVLREAGQEIPPKLQQMATSSAAYASKTRGYRKTGGYGRGRY</sequence>
<evidence type="ECO:0000256" key="2">
    <source>
        <dbReference type="ARBA" id="ARBA00022741"/>
    </source>
</evidence>
<dbReference type="EMBL" id="IACT01007900">
    <property type="protein sequence ID" value="LAC27012.1"/>
    <property type="molecule type" value="mRNA"/>
</dbReference>
<dbReference type="GO" id="GO:0005524">
    <property type="term" value="F:ATP binding"/>
    <property type="evidence" value="ECO:0007669"/>
    <property type="project" value="UniProtKB-KW"/>
</dbReference>
<dbReference type="InterPro" id="IPR027417">
    <property type="entry name" value="P-loop_NTPase"/>
</dbReference>
<dbReference type="PROSITE" id="PS51194">
    <property type="entry name" value="HELICASE_CTER"/>
    <property type="match status" value="1"/>
</dbReference>
<evidence type="ECO:0000256" key="4">
    <source>
        <dbReference type="ARBA" id="ARBA00022806"/>
    </source>
</evidence>
<dbReference type="PROSITE" id="PS51195">
    <property type="entry name" value="Q_MOTIF"/>
    <property type="match status" value="1"/>
</dbReference>
<dbReference type="InterPro" id="IPR011545">
    <property type="entry name" value="DEAD/DEAH_box_helicase_dom"/>
</dbReference>
<evidence type="ECO:0000256" key="6">
    <source>
        <dbReference type="ARBA" id="ARBA00047984"/>
    </source>
</evidence>
<dbReference type="SMART" id="SM00490">
    <property type="entry name" value="HELICc"/>
    <property type="match status" value="1"/>
</dbReference>
<evidence type="ECO:0000313" key="11">
    <source>
        <dbReference type="EMBL" id="LAC27012.1"/>
    </source>
</evidence>
<name>A0A6A7GA23_9CRUS</name>
<dbReference type="Gene3D" id="3.40.50.300">
    <property type="entry name" value="P-loop containing nucleotide triphosphate hydrolases"/>
    <property type="match status" value="2"/>
</dbReference>
<accession>A0A6A7GA23</accession>
<organism evidence="11">
    <name type="scientific">Hirondellea gigas</name>
    <dbReference type="NCBI Taxonomy" id="1518452"/>
    <lineage>
        <taxon>Eukaryota</taxon>
        <taxon>Metazoa</taxon>
        <taxon>Ecdysozoa</taxon>
        <taxon>Arthropoda</taxon>
        <taxon>Crustacea</taxon>
        <taxon>Multicrustacea</taxon>
        <taxon>Malacostraca</taxon>
        <taxon>Eumalacostraca</taxon>
        <taxon>Peracarida</taxon>
        <taxon>Amphipoda</taxon>
        <taxon>Amphilochidea</taxon>
        <taxon>Lysianassida</taxon>
        <taxon>Lysianassidira</taxon>
        <taxon>Lysianassoidea</taxon>
        <taxon>Lysianassidae</taxon>
        <taxon>Hirondellea</taxon>
    </lineage>
</organism>
<dbReference type="InterPro" id="IPR001650">
    <property type="entry name" value="Helicase_C-like"/>
</dbReference>
<evidence type="ECO:0000256" key="1">
    <source>
        <dbReference type="ARBA" id="ARBA00012552"/>
    </source>
</evidence>
<evidence type="ECO:0000259" key="9">
    <source>
        <dbReference type="PROSITE" id="PS51194"/>
    </source>
</evidence>
<evidence type="ECO:0000256" key="5">
    <source>
        <dbReference type="ARBA" id="ARBA00022840"/>
    </source>
</evidence>
<dbReference type="GO" id="GO:0003676">
    <property type="term" value="F:nucleic acid binding"/>
    <property type="evidence" value="ECO:0007669"/>
    <property type="project" value="InterPro"/>
</dbReference>
<dbReference type="Pfam" id="PF00270">
    <property type="entry name" value="DEAD"/>
    <property type="match status" value="1"/>
</dbReference>
<dbReference type="EC" id="3.6.4.13" evidence="1"/>
<proteinExistence type="evidence at transcript level"/>
<keyword evidence="2" id="KW-0547">Nucleotide-binding</keyword>
<evidence type="ECO:0000259" key="10">
    <source>
        <dbReference type="PROSITE" id="PS51195"/>
    </source>
</evidence>
<dbReference type="PROSITE" id="PS51192">
    <property type="entry name" value="HELICASE_ATP_BIND_1"/>
    <property type="match status" value="1"/>
</dbReference>
<dbReference type="SMART" id="SM00487">
    <property type="entry name" value="DEXDc"/>
    <property type="match status" value="1"/>
</dbReference>
<protein>
    <recommendedName>
        <fullName evidence="1">RNA helicase</fullName>
        <ecNumber evidence="1">3.6.4.13</ecNumber>
    </recommendedName>
</protein>
<keyword evidence="5" id="KW-0067">ATP-binding</keyword>
<dbReference type="CDD" id="cd18787">
    <property type="entry name" value="SF2_C_DEAD"/>
    <property type="match status" value="1"/>
</dbReference>
<dbReference type="SUPFAM" id="SSF52540">
    <property type="entry name" value="P-loop containing nucleoside triphosphate hydrolases"/>
    <property type="match status" value="1"/>
</dbReference>
<feature type="domain" description="Helicase ATP-binding" evidence="8">
    <location>
        <begin position="91"/>
        <end position="266"/>
    </location>
</feature>
<comment type="catalytic activity">
    <reaction evidence="6">
        <text>ATP + H2O = ADP + phosphate + H(+)</text>
        <dbReference type="Rhea" id="RHEA:13065"/>
        <dbReference type="ChEBI" id="CHEBI:15377"/>
        <dbReference type="ChEBI" id="CHEBI:15378"/>
        <dbReference type="ChEBI" id="CHEBI:30616"/>
        <dbReference type="ChEBI" id="CHEBI:43474"/>
        <dbReference type="ChEBI" id="CHEBI:456216"/>
        <dbReference type="EC" id="3.6.4.13"/>
    </reaction>
</comment>
<dbReference type="GO" id="GO:0016787">
    <property type="term" value="F:hydrolase activity"/>
    <property type="evidence" value="ECO:0007669"/>
    <property type="project" value="UniProtKB-KW"/>
</dbReference>
<keyword evidence="3" id="KW-0378">Hydrolase</keyword>
<dbReference type="InterPro" id="IPR014001">
    <property type="entry name" value="Helicase_ATP-bd"/>
</dbReference>
<evidence type="ECO:0000259" key="8">
    <source>
        <dbReference type="PROSITE" id="PS51192"/>
    </source>
</evidence>
<dbReference type="AlphaFoldDB" id="A0A6A7GA23"/>
<feature type="domain" description="DEAD-box RNA helicase Q" evidence="10">
    <location>
        <begin position="60"/>
        <end position="88"/>
    </location>
</feature>
<feature type="domain" description="Helicase C-terminal" evidence="9">
    <location>
        <begin position="294"/>
        <end position="440"/>
    </location>
</feature>
<dbReference type="GO" id="GO:0003724">
    <property type="term" value="F:RNA helicase activity"/>
    <property type="evidence" value="ECO:0007669"/>
    <property type="project" value="UniProtKB-EC"/>
</dbReference>
<dbReference type="FunFam" id="3.40.50.300:FF:000079">
    <property type="entry name" value="probable ATP-dependent RNA helicase DDX17"/>
    <property type="match status" value="1"/>
</dbReference>
<dbReference type="FunFam" id="3.40.50.300:FF:000008">
    <property type="entry name" value="ATP-dependent RNA helicase RhlB"/>
    <property type="match status" value="1"/>
</dbReference>
<evidence type="ECO:0000256" key="7">
    <source>
        <dbReference type="PROSITE-ProRule" id="PRU00552"/>
    </source>
</evidence>
<dbReference type="CDD" id="cd17966">
    <property type="entry name" value="DEADc_DDX5_DDX17"/>
    <property type="match status" value="1"/>
</dbReference>
<feature type="short sequence motif" description="Q motif" evidence="7">
    <location>
        <begin position="60"/>
        <end position="88"/>
    </location>
</feature>
<dbReference type="InterPro" id="IPR014014">
    <property type="entry name" value="RNA_helicase_DEAD_Q_motif"/>
</dbReference>
<dbReference type="Pfam" id="PF00271">
    <property type="entry name" value="Helicase_C"/>
    <property type="match status" value="1"/>
</dbReference>
<dbReference type="PANTHER" id="PTHR47958">
    <property type="entry name" value="ATP-DEPENDENT RNA HELICASE DBP3"/>
    <property type="match status" value="1"/>
</dbReference>
<keyword evidence="4 11" id="KW-0347">Helicase</keyword>